<accession>A0A8S2LW62</accession>
<dbReference type="PANTHER" id="PTHR24099:SF11">
    <property type="entry name" value="FIBRONECTIN TYPE III DOMAIN-CONTAINING 3BA-RELATED"/>
    <property type="match status" value="1"/>
</dbReference>
<dbReference type="EMBL" id="CAJNOK010011274">
    <property type="protein sequence ID" value="CAF1136420.1"/>
    <property type="molecule type" value="Genomic_DNA"/>
</dbReference>
<feature type="domain" description="Fibronectin type-III" evidence="3">
    <location>
        <begin position="250"/>
        <end position="344"/>
    </location>
</feature>
<feature type="domain" description="Fibronectin type-III" evidence="3">
    <location>
        <begin position="160"/>
        <end position="246"/>
    </location>
</feature>
<evidence type="ECO:0000259" key="3">
    <source>
        <dbReference type="PROSITE" id="PS50853"/>
    </source>
</evidence>
<dbReference type="FunFam" id="2.60.40.10:FF:000373">
    <property type="entry name" value="fibronectin type-III domain-containing protein 3A isoform X1"/>
    <property type="match status" value="1"/>
</dbReference>
<dbReference type="InterPro" id="IPR003961">
    <property type="entry name" value="FN3_dom"/>
</dbReference>
<feature type="domain" description="Fibronectin type-III" evidence="3">
    <location>
        <begin position="662"/>
        <end position="760"/>
    </location>
</feature>
<feature type="domain" description="Fibronectin type-III" evidence="3">
    <location>
        <begin position="348"/>
        <end position="440"/>
    </location>
</feature>
<evidence type="ECO:0000313" key="4">
    <source>
        <dbReference type="EMBL" id="CAF1136420.1"/>
    </source>
</evidence>
<dbReference type="AlphaFoldDB" id="A0A8S2LW62"/>
<dbReference type="Gene3D" id="2.60.40.10">
    <property type="entry name" value="Immunoglobulins"/>
    <property type="match status" value="9"/>
</dbReference>
<evidence type="ECO:0000256" key="1">
    <source>
        <dbReference type="SAM" id="MobiDB-lite"/>
    </source>
</evidence>
<dbReference type="PRINTS" id="PR00014">
    <property type="entry name" value="FNTYPEIII"/>
</dbReference>
<dbReference type="InterPro" id="IPR036116">
    <property type="entry name" value="FN3_sf"/>
</dbReference>
<proteinExistence type="predicted"/>
<evidence type="ECO:0000256" key="2">
    <source>
        <dbReference type="SAM" id="Phobius"/>
    </source>
</evidence>
<dbReference type="Pfam" id="PF00041">
    <property type="entry name" value="fn3"/>
    <property type="match status" value="7"/>
</dbReference>
<dbReference type="InterPro" id="IPR050617">
    <property type="entry name" value="E3_ligase_FN3/SPRY"/>
</dbReference>
<feature type="domain" description="Fibronectin type-III" evidence="3">
    <location>
        <begin position="64"/>
        <end position="156"/>
    </location>
</feature>
<dbReference type="SUPFAM" id="SSF49265">
    <property type="entry name" value="Fibronectin type III"/>
    <property type="match status" value="5"/>
</dbReference>
<dbReference type="Proteomes" id="UP000682733">
    <property type="component" value="Unassembled WGS sequence"/>
</dbReference>
<gene>
    <name evidence="4" type="ORF">OVA965_LOCUS20910</name>
    <name evidence="5" type="ORF">TMI583_LOCUS21430</name>
</gene>
<evidence type="ECO:0000313" key="5">
    <source>
        <dbReference type="EMBL" id="CAF3925923.1"/>
    </source>
</evidence>
<dbReference type="FunFam" id="2.60.40.10:FF:001846">
    <property type="entry name" value="Uncharacterized protein, isoform E"/>
    <property type="match status" value="1"/>
</dbReference>
<dbReference type="CDD" id="cd00063">
    <property type="entry name" value="FN3"/>
    <property type="match status" value="9"/>
</dbReference>
<feature type="domain" description="Fibronectin type-III" evidence="3">
    <location>
        <begin position="761"/>
        <end position="861"/>
    </location>
</feature>
<feature type="domain" description="Fibronectin type-III" evidence="3">
    <location>
        <begin position="444"/>
        <end position="535"/>
    </location>
</feature>
<name>A0A8S2LW62_9BILA</name>
<dbReference type="PANTHER" id="PTHR24099">
    <property type="entry name" value="E3 UBIQUITIN-PROTEIN LIGASE TRIM36-RELATED"/>
    <property type="match status" value="1"/>
</dbReference>
<feature type="domain" description="Fibronectin type-III" evidence="3">
    <location>
        <begin position="536"/>
        <end position="626"/>
    </location>
</feature>
<feature type="non-terminal residue" evidence="5">
    <location>
        <position position="1"/>
    </location>
</feature>
<keyword evidence="2" id="KW-0812">Transmembrane</keyword>
<organism evidence="5 6">
    <name type="scientific">Didymodactylos carnosus</name>
    <dbReference type="NCBI Taxonomy" id="1234261"/>
    <lineage>
        <taxon>Eukaryota</taxon>
        <taxon>Metazoa</taxon>
        <taxon>Spiralia</taxon>
        <taxon>Gnathifera</taxon>
        <taxon>Rotifera</taxon>
        <taxon>Eurotatoria</taxon>
        <taxon>Bdelloidea</taxon>
        <taxon>Philodinida</taxon>
        <taxon>Philodinidae</taxon>
        <taxon>Didymodactylos</taxon>
    </lineage>
</organism>
<protein>
    <recommendedName>
        <fullName evidence="3">Fibronectin type-III domain-containing protein</fullName>
    </recommendedName>
</protein>
<keyword evidence="2" id="KW-1133">Transmembrane helix</keyword>
<reference evidence="5" key="1">
    <citation type="submission" date="2021-02" db="EMBL/GenBank/DDBJ databases">
        <authorList>
            <person name="Nowell W R."/>
        </authorList>
    </citation>
    <scope>NUCLEOTIDE SEQUENCE</scope>
</reference>
<comment type="caution">
    <text evidence="5">The sequence shown here is derived from an EMBL/GenBank/DDBJ whole genome shotgun (WGS) entry which is preliminary data.</text>
</comment>
<feature type="region of interest" description="Disordered" evidence="1">
    <location>
        <begin position="867"/>
        <end position="891"/>
    </location>
</feature>
<feature type="transmembrane region" description="Helical" evidence="2">
    <location>
        <begin position="958"/>
        <end position="981"/>
    </location>
</feature>
<keyword evidence="2" id="KW-0472">Membrane</keyword>
<sequence length="1001" mass="111545">LLLSDKGKDAKYKQVYSGDASEITLKDLKPATEYHLKVCACINAYKGEYTNPVSFVTESCEPDRPLPPKLLGGRSKSALNLKWSAAIDNGSKILNYILEYDEGKGREYTEIYRGVKKQFKITKLIPATIYSFRLAAENSIGRSEFSDVAQFSTIGTIPPEPDPPMLGGKGIEFLTLTWIKRQMDEAFTLQMNDESNYFSNKYMGSNLSYTVTDLYRNTEYKFRLAANNEEGQSNYSRTVAFRTLPDRPLPPSKPRTKGQIQPTYCRITWDPPRDNGGSDIQRYHLELEEAKADDGFHMIYNGLETEHCLEQLIPGHTYLLRVFCTSVGGQSDLSDITKIQTPAVAPASCHPPRVFGKPKANSLHLRWAYPDYDGGATVIDFEVQITNPDNSSRLVYRGKDLECTVTALLPGRPYLFQVRAFNKAGAGPWSEYLDVLSGPGVPDAPRNFLVQCRAVNSAIITWEEGVNNGAAITEYRLEWSRKEGDSFTQLYCGPNISYEAKGLVPATLYCFRVQAVNSAGQGPYTAIASCMTPATCPSIVTSVKAHAKSTSISLSWKVPANNGSPITGYYIDIGEKELIFVGELTEYTIDEVLPDTTYRIRVRAVNNIGPGPFSSTVKCPTKSLPPDPPRVECIVVTCNSLKLKWGNSEQLQNRIVPTTTTPPSILMDTLINSNTNNSNTSNTVTTTNYNNNNNNQKLITYTVEMEGKDGIFNSIYTGTSYTYKINKLLESTPYNFRVCARNETGSGPWSEVYTFSTTKAPPNALKAPYITDISSTSCLINWQSHKPLGKDGISYILQKQEQKRENDYSELYKGEMTSYRVTNLEPGIDYYVRVCAIRVTNEGILLNGSYSPVTHFILPRPDELLQQQQQRSLNNRSSSNNYPHNISTSSNNNTIQERLLSSSLSSSSFSHHHASNSASSTITSTKNPGLSNKCISFIQRKMKTYTTFESRQLTDQEWAVIIFICFTLLAIFVAVMANFIYTKYGGITTTTSTMHGGIKTQ</sequence>
<dbReference type="PROSITE" id="PS50853">
    <property type="entry name" value="FN3"/>
    <property type="match status" value="9"/>
</dbReference>
<dbReference type="InterPro" id="IPR013783">
    <property type="entry name" value="Ig-like_fold"/>
</dbReference>
<dbReference type="SMART" id="SM00060">
    <property type="entry name" value="FN3"/>
    <property type="match status" value="8"/>
</dbReference>
<evidence type="ECO:0000313" key="6">
    <source>
        <dbReference type="Proteomes" id="UP000682733"/>
    </source>
</evidence>
<dbReference type="Proteomes" id="UP000677228">
    <property type="component" value="Unassembled WGS sequence"/>
</dbReference>
<dbReference type="EMBL" id="CAJOBA010024278">
    <property type="protein sequence ID" value="CAF3925923.1"/>
    <property type="molecule type" value="Genomic_DNA"/>
</dbReference>
<feature type="domain" description="Fibronectin type-III" evidence="3">
    <location>
        <begin position="1"/>
        <end position="60"/>
    </location>
</feature>